<evidence type="ECO:0000313" key="1">
    <source>
        <dbReference type="EMBL" id="KHK90393.1"/>
    </source>
</evidence>
<keyword evidence="2" id="KW-1185">Reference proteome</keyword>
<proteinExistence type="predicted"/>
<dbReference type="PANTHER" id="PTHR36451">
    <property type="entry name" value="PAPS-DEPENDENT SULFOTRANSFERASE STF3"/>
    <property type="match status" value="1"/>
</dbReference>
<evidence type="ECO:0008006" key="3">
    <source>
        <dbReference type="Google" id="ProtNLM"/>
    </source>
</evidence>
<gene>
    <name evidence="1" type="ORF">LK12_17550</name>
</gene>
<accession>A0A0B1ZMI2</accession>
<dbReference type="EMBL" id="JTDI01000005">
    <property type="protein sequence ID" value="KHK90393.1"/>
    <property type="molecule type" value="Genomic_DNA"/>
</dbReference>
<dbReference type="PANTHER" id="PTHR36451:SF1">
    <property type="entry name" value="OMEGA-HYDROXY-BETA-DIHYDROMENAQUINONE-9 SULFOTRANSFERASE STF3"/>
    <property type="match status" value="1"/>
</dbReference>
<dbReference type="InterPro" id="IPR052736">
    <property type="entry name" value="Stf3_sulfotransferase"/>
</dbReference>
<comment type="caution">
    <text evidence="1">The sequence shown here is derived from an EMBL/GenBank/DDBJ whole genome shotgun (WGS) entry which is preliminary data.</text>
</comment>
<dbReference type="SUPFAM" id="SSF52540">
    <property type="entry name" value="P-loop containing nucleoside triphosphate hydrolases"/>
    <property type="match status" value="1"/>
</dbReference>
<protein>
    <recommendedName>
        <fullName evidence="3">Sulfotransferase</fullName>
    </recommendedName>
</protein>
<sequence length="392" mass="44782">MPVDLRPNIDQVPFMAQAQRIAEASDWGDDGFEEAFTRFALSLNSEAELAPEGLKRIRSHVMKTLVARLRLIDDRKKYPAIEHEAIERPIIVTGQARSGTSYLNALLACDPRNLAPLHWQVWMPSPPPGLADVDHAPQIAAAERCIEQEGWQDPDVRRTHDYTATNASEDTFIQEMSFRGVTLPFFLNVPSFGRWLETADRAPAYRIQRKVMQAIQFGQKRSQWVVKGPPHLGMLDYLFGEFPDACVVVNHRDPVKAFASSKSMLMAHRAQFGNPPPELPREMALAMLHGTAGMLRKMIERRKNPAAERHFTDISYKDLERNPLDQVAKIYQKFDIEFTQEACDAMKAHIAGNRKGQHGQHLYDIREMGLTIEEVREMFRFYTDHFGIELEC</sequence>
<dbReference type="Gene3D" id="3.40.50.300">
    <property type="entry name" value="P-loop containing nucleotide triphosphate hydrolases"/>
    <property type="match status" value="1"/>
</dbReference>
<evidence type="ECO:0000313" key="2">
    <source>
        <dbReference type="Proteomes" id="UP000031057"/>
    </source>
</evidence>
<organism evidence="1 2">
    <name type="scientific">Novosphingobium malaysiense</name>
    <dbReference type="NCBI Taxonomy" id="1348853"/>
    <lineage>
        <taxon>Bacteria</taxon>
        <taxon>Pseudomonadati</taxon>
        <taxon>Pseudomonadota</taxon>
        <taxon>Alphaproteobacteria</taxon>
        <taxon>Sphingomonadales</taxon>
        <taxon>Sphingomonadaceae</taxon>
        <taxon>Novosphingobium</taxon>
    </lineage>
</organism>
<dbReference type="Pfam" id="PF13469">
    <property type="entry name" value="Sulfotransfer_3"/>
    <property type="match status" value="1"/>
</dbReference>
<reference evidence="1 2" key="1">
    <citation type="submission" date="2014-10" db="EMBL/GenBank/DDBJ databases">
        <title>Genome sequence of Novosphingobium malaysiense MUSC 273(T).</title>
        <authorList>
            <person name="Lee L.-H."/>
        </authorList>
    </citation>
    <scope>NUCLEOTIDE SEQUENCE [LARGE SCALE GENOMIC DNA]</scope>
    <source>
        <strain evidence="1 2">MUSC 273</strain>
    </source>
</reference>
<dbReference type="InterPro" id="IPR027417">
    <property type="entry name" value="P-loop_NTPase"/>
</dbReference>
<dbReference type="Proteomes" id="UP000031057">
    <property type="component" value="Unassembled WGS sequence"/>
</dbReference>
<dbReference type="AlphaFoldDB" id="A0A0B1ZMI2"/>
<name>A0A0B1ZMI2_9SPHN</name>
<dbReference type="STRING" id="1348853.LK12_17550"/>